<proteinExistence type="inferred from homology"/>
<accession>A0A148KKX5</accession>
<dbReference type="GO" id="GO:0003700">
    <property type="term" value="F:DNA-binding transcription factor activity"/>
    <property type="evidence" value="ECO:0007669"/>
    <property type="project" value="InterPro"/>
</dbReference>
<gene>
    <name evidence="6" type="ORF">AX660_02490</name>
</gene>
<evidence type="ECO:0000313" key="7">
    <source>
        <dbReference type="Proteomes" id="UP000070299"/>
    </source>
</evidence>
<evidence type="ECO:0000313" key="6">
    <source>
        <dbReference type="EMBL" id="KXI26982.1"/>
    </source>
</evidence>
<keyword evidence="3" id="KW-0238">DNA-binding</keyword>
<dbReference type="AlphaFoldDB" id="A0A148KKX5"/>
<feature type="domain" description="HTH lysR-type" evidence="5">
    <location>
        <begin position="4"/>
        <end position="61"/>
    </location>
</feature>
<name>A0A148KKX5_9ALTE</name>
<dbReference type="SUPFAM" id="SSF46785">
    <property type="entry name" value="Winged helix' DNA-binding domain"/>
    <property type="match status" value="1"/>
</dbReference>
<sequence>MKWPNLKHLHYLVVLHQEQHFHRAAQHCHVSQSTLSTAIQNLEEQFGTQLLERDHKTFVFTPFGLELVERSKVLLTDAHELVDFAQSAGNWQAGKLKLGVIPTIAPFLFEGLIANIKTHLPDIILQLQEDTTANLLTQLNEGALDLLILALPMETPGCKQLVLGHDPFHLIAHSDLVPTLPVPLDVSALPKESVFLLQQEHCMTGHAVSACGLSYKEQVSSLSASSLYTLVQLANSKLGFTFMPELAIKHHILRSTPLVSMPAEDKAYREIGMVWRTGTTRVRLFRFLAQLTSPLMPIPTLER</sequence>
<keyword evidence="2" id="KW-0805">Transcription regulation</keyword>
<evidence type="ECO:0000256" key="4">
    <source>
        <dbReference type="ARBA" id="ARBA00023163"/>
    </source>
</evidence>
<dbReference type="PANTHER" id="PTHR30346:SF10">
    <property type="entry name" value="TRANSCRIPTIONAL REGULATOR OF OXIDATIVE STRESS OXYR"/>
    <property type="match status" value="1"/>
</dbReference>
<dbReference type="STRING" id="1799789.AX660_02490"/>
<keyword evidence="7" id="KW-1185">Reference proteome</keyword>
<comment type="caution">
    <text evidence="6">The sequence shown here is derived from an EMBL/GenBank/DDBJ whole genome shotgun (WGS) entry which is preliminary data.</text>
</comment>
<dbReference type="Gene3D" id="1.10.10.10">
    <property type="entry name" value="Winged helix-like DNA-binding domain superfamily/Winged helix DNA-binding domain"/>
    <property type="match status" value="1"/>
</dbReference>
<dbReference type="Proteomes" id="UP000070299">
    <property type="component" value="Unassembled WGS sequence"/>
</dbReference>
<dbReference type="PRINTS" id="PR00039">
    <property type="entry name" value="HTHLYSR"/>
</dbReference>
<dbReference type="SUPFAM" id="SSF53850">
    <property type="entry name" value="Periplasmic binding protein-like II"/>
    <property type="match status" value="1"/>
</dbReference>
<dbReference type="PROSITE" id="PS50931">
    <property type="entry name" value="HTH_LYSR"/>
    <property type="match status" value="1"/>
</dbReference>
<evidence type="ECO:0000256" key="2">
    <source>
        <dbReference type="ARBA" id="ARBA00023015"/>
    </source>
</evidence>
<dbReference type="GO" id="GO:0003677">
    <property type="term" value="F:DNA binding"/>
    <property type="evidence" value="ECO:0007669"/>
    <property type="project" value="UniProtKB-KW"/>
</dbReference>
<dbReference type="InterPro" id="IPR005119">
    <property type="entry name" value="LysR_subst-bd"/>
</dbReference>
<evidence type="ECO:0000259" key="5">
    <source>
        <dbReference type="PROSITE" id="PS50931"/>
    </source>
</evidence>
<dbReference type="Pfam" id="PF00126">
    <property type="entry name" value="HTH_1"/>
    <property type="match status" value="1"/>
</dbReference>
<evidence type="ECO:0000256" key="3">
    <source>
        <dbReference type="ARBA" id="ARBA00023125"/>
    </source>
</evidence>
<dbReference type="PANTHER" id="PTHR30346">
    <property type="entry name" value="TRANSCRIPTIONAL DUAL REGULATOR HCAR-RELATED"/>
    <property type="match status" value="1"/>
</dbReference>
<dbReference type="EMBL" id="LSNE01000018">
    <property type="protein sequence ID" value="KXI26982.1"/>
    <property type="molecule type" value="Genomic_DNA"/>
</dbReference>
<dbReference type="CDD" id="cd08411">
    <property type="entry name" value="PBP2_OxyR"/>
    <property type="match status" value="1"/>
</dbReference>
<comment type="similarity">
    <text evidence="1">Belongs to the LysR transcriptional regulatory family.</text>
</comment>
<dbReference type="RefSeq" id="WP_068381932.1">
    <property type="nucleotide sequence ID" value="NZ_LSNE01000018.1"/>
</dbReference>
<dbReference type="InterPro" id="IPR036390">
    <property type="entry name" value="WH_DNA-bd_sf"/>
</dbReference>
<protein>
    <submittedName>
        <fullName evidence="6">LysR family transcriptional regulator</fullName>
    </submittedName>
</protein>
<dbReference type="FunFam" id="1.10.10.10:FF:000001">
    <property type="entry name" value="LysR family transcriptional regulator"/>
    <property type="match status" value="1"/>
</dbReference>
<organism evidence="6 7">
    <name type="scientific">Paraglaciecola hydrolytica</name>
    <dbReference type="NCBI Taxonomy" id="1799789"/>
    <lineage>
        <taxon>Bacteria</taxon>
        <taxon>Pseudomonadati</taxon>
        <taxon>Pseudomonadota</taxon>
        <taxon>Gammaproteobacteria</taxon>
        <taxon>Alteromonadales</taxon>
        <taxon>Alteromonadaceae</taxon>
        <taxon>Paraglaciecola</taxon>
    </lineage>
</organism>
<evidence type="ECO:0000256" key="1">
    <source>
        <dbReference type="ARBA" id="ARBA00009437"/>
    </source>
</evidence>
<keyword evidence="4" id="KW-0804">Transcription</keyword>
<reference evidence="7" key="1">
    <citation type="submission" date="2016-02" db="EMBL/GenBank/DDBJ databases">
        <authorList>
            <person name="Schultz-Johansen M."/>
            <person name="Glaring M.A."/>
            <person name="Bech P.K."/>
            <person name="Stougaard P."/>
        </authorList>
    </citation>
    <scope>NUCLEOTIDE SEQUENCE [LARGE SCALE GENOMIC DNA]</scope>
    <source>
        <strain evidence="7">S66</strain>
    </source>
</reference>
<dbReference type="InterPro" id="IPR036388">
    <property type="entry name" value="WH-like_DNA-bd_sf"/>
</dbReference>
<dbReference type="Pfam" id="PF03466">
    <property type="entry name" value="LysR_substrate"/>
    <property type="match status" value="1"/>
</dbReference>
<dbReference type="Gene3D" id="3.40.190.10">
    <property type="entry name" value="Periplasmic binding protein-like II"/>
    <property type="match status" value="2"/>
</dbReference>
<dbReference type="InterPro" id="IPR000847">
    <property type="entry name" value="LysR_HTH_N"/>
</dbReference>
<dbReference type="OrthoDB" id="9775392at2"/>
<dbReference type="GO" id="GO:0032993">
    <property type="term" value="C:protein-DNA complex"/>
    <property type="evidence" value="ECO:0007669"/>
    <property type="project" value="TreeGrafter"/>
</dbReference>